<dbReference type="Gene3D" id="1.10.1200.10">
    <property type="entry name" value="ACP-like"/>
    <property type="match status" value="3"/>
</dbReference>
<dbReference type="Gene3D" id="1.10.1240.100">
    <property type="match status" value="1"/>
</dbReference>
<dbReference type="InterPro" id="IPR049490">
    <property type="entry name" value="C883_1060-like_KR_N"/>
</dbReference>
<dbReference type="InterPro" id="IPR018201">
    <property type="entry name" value="Ketoacyl_synth_AS"/>
</dbReference>
<dbReference type="GO" id="GO:0031177">
    <property type="term" value="F:phosphopantetheine binding"/>
    <property type="evidence" value="ECO:0007669"/>
    <property type="project" value="InterPro"/>
</dbReference>
<evidence type="ECO:0000259" key="7">
    <source>
        <dbReference type="PROSITE" id="PS52004"/>
    </source>
</evidence>
<dbReference type="InterPro" id="IPR020806">
    <property type="entry name" value="PKS_PP-bd"/>
</dbReference>
<dbReference type="SUPFAM" id="SSF52096">
    <property type="entry name" value="ClpP/crotonase"/>
    <property type="match status" value="1"/>
</dbReference>
<dbReference type="InterPro" id="IPR036736">
    <property type="entry name" value="ACP-like_sf"/>
</dbReference>
<dbReference type="InterPro" id="IPR014031">
    <property type="entry name" value="Ketoacyl_synth_C"/>
</dbReference>
<protein>
    <submittedName>
        <fullName evidence="8">SDR family NAD(P)-dependent oxidoreductase</fullName>
    </submittedName>
</protein>
<feature type="domain" description="Carrier" evidence="6">
    <location>
        <begin position="1541"/>
        <end position="1618"/>
    </location>
</feature>
<dbReference type="PROSITE" id="PS52004">
    <property type="entry name" value="KS3_2"/>
    <property type="match status" value="1"/>
</dbReference>
<proteinExistence type="inferred from homology"/>
<feature type="domain" description="Carrier" evidence="6">
    <location>
        <begin position="1630"/>
        <end position="1706"/>
    </location>
</feature>
<dbReference type="InterPro" id="IPR016039">
    <property type="entry name" value="Thiolase-like"/>
</dbReference>
<dbReference type="Pfam" id="PF02801">
    <property type="entry name" value="Ketoacyl-synt_C"/>
    <property type="match status" value="1"/>
</dbReference>
<dbReference type="Pfam" id="PF08659">
    <property type="entry name" value="KR"/>
    <property type="match status" value="1"/>
</dbReference>
<evidence type="ECO:0000256" key="3">
    <source>
        <dbReference type="ARBA" id="ARBA00022679"/>
    </source>
</evidence>
<dbReference type="GO" id="GO:0004315">
    <property type="term" value="F:3-oxoacyl-[acyl-carrier-protein] synthase activity"/>
    <property type="evidence" value="ECO:0007669"/>
    <property type="project" value="InterPro"/>
</dbReference>
<dbReference type="PANTHER" id="PTHR43775:SF37">
    <property type="entry name" value="SI:DKEY-61P9.11"/>
    <property type="match status" value="1"/>
</dbReference>
<dbReference type="SMART" id="SM01294">
    <property type="entry name" value="PKS_PP_betabranch"/>
    <property type="match status" value="2"/>
</dbReference>
<dbReference type="PROSITE" id="PS00012">
    <property type="entry name" value="PHOSPHOPANTETHEINE"/>
    <property type="match status" value="1"/>
</dbReference>
<dbReference type="InterPro" id="IPR050091">
    <property type="entry name" value="PKS_NRPS_Biosynth_Enz"/>
</dbReference>
<dbReference type="RefSeq" id="WP_018596757.1">
    <property type="nucleotide sequence ID" value="NZ_CABLBP010000034.1"/>
</dbReference>
<organism evidence="8 9">
    <name type="scientific">Blautia producta</name>
    <dbReference type="NCBI Taxonomy" id="33035"/>
    <lineage>
        <taxon>Bacteria</taxon>
        <taxon>Bacillati</taxon>
        <taxon>Bacillota</taxon>
        <taxon>Clostridia</taxon>
        <taxon>Lachnospirales</taxon>
        <taxon>Lachnospiraceae</taxon>
        <taxon>Blautia</taxon>
    </lineage>
</organism>
<sequence length="1750" mass="199096">MDCNFFKKIVLKKLEKKQITSDLGVELYNKYKENDELGVCFLEETDIEQNIESKSLNSSKRNILIFTDKLDWPINIFENKEFNPIFVFPNEKFERITDYKYNINLSKIDDYISLIQNICEKDIDFSLVLYYWDKEDITYQQKLDRSIFSIFCLTKTLMSNSKKVVELLFINKKYKNKCEPVYEGLEGFFKSLYAEDCRYKFKLVNISKENDLYTALDEYKSIYKPNTVGYINGIRRVKTLKTLNINMEVEEELNKTNGVYIICGGTGGIGKTLALHLASNYHATLLLIGHRDNCPDIQNFIKKIESSGGEASYYQIDLRNKDEVDNGFYKIKQKYKNINGLIYCVGTLNDKYLRNKDFREVEETVEAKATGLTYVDSALENSKIDYFLIFSSMSSVIGIPGQCDYAYANSFCDRFSEERSLLVNSGKRTGKTISINWSIWKDSNMGLNDSQKAQICETLEYEYGITPMGNEEGVIILEKVLETKNINQCISLYGKHKKIEEIILNNNLLCEKKESRENARKLVVDIFCKTLNISKDKLSCTNNLREFGIDSIMVNRFNKLLTETIGNVPQTILYECETINDVVSYLLDNDYINNKNESETAEPVEVEVESNLCGLDIAVIGMKVDTPGADDNDKFWTNLICGKNAVTEVPVKRWDNDIFYSTNKEEKNKTYCKRGGFLENIEMFDAAFFGISPREAKIMDPQERLFLQNVWHAIEDSGYSVSELQKNTNNKVGVFVGVTSNTYMLWADNQLRHGLDSYPQSYPWSIANRISYTLNLHGPSVAIDTACSSSLTALHQACQSIKNNECKAAIVGGVNLCLHPLKYIMQSNMNMLSANGNCSSFSENADGYVPGEGICSVILKPYKQAIKDKDCIYGVIKGTAINHGGTTSGYTVPNPIAQKSVIEKALSNSNVPKHSIGYIEAHGTGTILGDPIEIEGIKKAYSDAVSKHCAIGSLKSNIGHTESASGILSLAKVLLQLYNKQLVPSINALPLNSRISLEGTPFYIIDKCVKWERERKNEIDEKPLCAGVSSFGAGGSNVHVIVQEDNQDKKVDKFSILPIMVLSAKTKKALEKKSKQLIEFINNKSALYSFSDFIYTIQASKDSFDERLAFIAEDYQQVLQGLNKFLSGDLNELCYSNVRNEVLIKELVNDEMFEPKSLIEYWISGGKIDFNNYYKNKHTRIKLPLYPFDLKRYWYEENNTIENKNIINCAKYKKFDLDKELEKFKIQTTGNEVNFEIVQDTIAIIKITDIENSNMLTQEVYFSLLKCFKEISKYQEIKAVILTGKDNIFCMGGSPKKLEEIAERKEKCSDASIVFEGLLNLDIPVISAIQGHAMGGGLVLGLFADIIIMSEESIFSSNFMNYGFTPGVGSTFILKEKLGTNLSFEMMYTAKEYTGKELKERGVDFIFEKKDNVLPEAINIAKRISNMPLISLKTLKTELASRYLERLAPIIDSEMKMHDKVFTSGSTNEFQSRIAKYYKHESTKDSHSRVEKVRLSDDLYVNDNETLDKEENANALNNRKIVLIDTKNQISNTTKAEKTPTIPNDVSGTIIKLIADVLRMELCEIDTRKTFHELGFDSITAMEFIRNLNMSLNIKIESSVIYDCKSVQDFIVYAQEKSGLVFPEINKGQENDKCVSNTVKKYISDILQNKEDINLKLSFTEIGFDSITAMELIKKINEFYKIRLESFMIYDCKDINAFINLVEKAINPTINEEEKTRDIIHKMKAGHLSIEDAEAYMEEIYGPENYTREN</sequence>
<feature type="domain" description="Ketosynthase family 3 (KS3)" evidence="7">
    <location>
        <begin position="614"/>
        <end position="1044"/>
    </location>
</feature>
<dbReference type="InterPro" id="IPR013968">
    <property type="entry name" value="PKS_KR"/>
</dbReference>
<dbReference type="PROSITE" id="PS00606">
    <property type="entry name" value="KS3_1"/>
    <property type="match status" value="1"/>
</dbReference>
<dbReference type="GO" id="GO:0006633">
    <property type="term" value="P:fatty acid biosynthetic process"/>
    <property type="evidence" value="ECO:0007669"/>
    <property type="project" value="InterPro"/>
</dbReference>
<dbReference type="GO" id="GO:0005737">
    <property type="term" value="C:cytoplasm"/>
    <property type="evidence" value="ECO:0007669"/>
    <property type="project" value="TreeGrafter"/>
</dbReference>
<dbReference type="CDD" id="cd00833">
    <property type="entry name" value="PKS"/>
    <property type="match status" value="1"/>
</dbReference>
<dbReference type="InterPro" id="IPR009081">
    <property type="entry name" value="PP-bd_ACP"/>
</dbReference>
<dbReference type="SUPFAM" id="SSF53901">
    <property type="entry name" value="Thiolase-like"/>
    <property type="match status" value="1"/>
</dbReference>
<keyword evidence="3" id="KW-0808">Transferase</keyword>
<name>A0A7G5MVR3_9FIRM</name>
<dbReference type="GO" id="GO:0003857">
    <property type="term" value="F:(3S)-3-hydroxyacyl-CoA dehydrogenase (NAD+) activity"/>
    <property type="evidence" value="ECO:0007669"/>
    <property type="project" value="UniProtKB-EC"/>
</dbReference>
<dbReference type="PROSITE" id="PS50075">
    <property type="entry name" value="CARRIER"/>
    <property type="match status" value="2"/>
</dbReference>
<keyword evidence="2" id="KW-0597">Phosphoprotein</keyword>
<dbReference type="InterPro" id="IPR001753">
    <property type="entry name" value="Enoyl-CoA_hydra/iso"/>
</dbReference>
<keyword evidence="1" id="KW-0596">Phosphopantetheine</keyword>
<dbReference type="InterPro" id="IPR006162">
    <property type="entry name" value="Ppantetheine_attach_site"/>
</dbReference>
<reference evidence="8 9" key="1">
    <citation type="submission" date="2019-04" db="EMBL/GenBank/DDBJ databases">
        <authorList>
            <person name="Schori C."/>
            <person name="Ahrens C."/>
        </authorList>
    </citation>
    <scope>NUCLEOTIDE SEQUENCE [LARGE SCALE GENOMIC DNA]</scope>
    <source>
        <strain evidence="8 9">DSM 2950</strain>
    </source>
</reference>
<dbReference type="Pfam" id="PF00378">
    <property type="entry name" value="ECH_1"/>
    <property type="match status" value="1"/>
</dbReference>
<dbReference type="GeneID" id="75051250"/>
<dbReference type="NCBIfam" id="NF005496">
    <property type="entry name" value="PRK07110.1"/>
    <property type="match status" value="1"/>
</dbReference>
<dbReference type="Proteomes" id="UP000515789">
    <property type="component" value="Chromosome"/>
</dbReference>
<evidence type="ECO:0000256" key="1">
    <source>
        <dbReference type="ARBA" id="ARBA00022450"/>
    </source>
</evidence>
<dbReference type="Gene3D" id="3.90.226.10">
    <property type="entry name" value="2-enoyl-CoA Hydratase, Chain A, domain 1"/>
    <property type="match status" value="1"/>
</dbReference>
<dbReference type="CDD" id="cd06558">
    <property type="entry name" value="crotonase-like"/>
    <property type="match status" value="1"/>
</dbReference>
<accession>A0A7G5MVR3</accession>
<comment type="similarity">
    <text evidence="5">Belongs to the enoyl-CoA hydratase/isomerase family.</text>
</comment>
<evidence type="ECO:0000259" key="6">
    <source>
        <dbReference type="PROSITE" id="PS50075"/>
    </source>
</evidence>
<dbReference type="Gene3D" id="3.40.47.10">
    <property type="match status" value="1"/>
</dbReference>
<dbReference type="InterPro" id="IPR029045">
    <property type="entry name" value="ClpP/crotonase-like_dom_sf"/>
</dbReference>
<dbReference type="InterPro" id="IPR020841">
    <property type="entry name" value="PKS_Beta-ketoAc_synthase_dom"/>
</dbReference>
<dbReference type="InterPro" id="IPR018376">
    <property type="entry name" value="Enoyl-CoA_hyd/isom_CS"/>
</dbReference>
<evidence type="ECO:0000313" key="9">
    <source>
        <dbReference type="Proteomes" id="UP000515789"/>
    </source>
</evidence>
<dbReference type="SMART" id="SM00822">
    <property type="entry name" value="PKS_KR"/>
    <property type="match status" value="1"/>
</dbReference>
<dbReference type="SUPFAM" id="SSF51735">
    <property type="entry name" value="NAD(P)-binding Rossmann-fold domains"/>
    <property type="match status" value="1"/>
</dbReference>
<dbReference type="Pfam" id="PF21394">
    <property type="entry name" value="Beta-ketacyl_N"/>
    <property type="match status" value="1"/>
</dbReference>
<dbReference type="InterPro" id="IPR014030">
    <property type="entry name" value="Ketoacyl_synth_N"/>
</dbReference>
<dbReference type="InterPro" id="IPR057326">
    <property type="entry name" value="KR_dom"/>
</dbReference>
<dbReference type="Pfam" id="PF16197">
    <property type="entry name" value="KAsynt_C_assoc"/>
    <property type="match status" value="1"/>
</dbReference>
<evidence type="ECO:0000256" key="5">
    <source>
        <dbReference type="RuleBase" id="RU003707"/>
    </source>
</evidence>
<dbReference type="Pfam" id="PF00550">
    <property type="entry name" value="PP-binding"/>
    <property type="match status" value="3"/>
</dbReference>
<gene>
    <name evidence="8" type="ORF">E5259_14510</name>
</gene>
<dbReference type="SUPFAM" id="SSF47336">
    <property type="entry name" value="ACP-like"/>
    <property type="match status" value="3"/>
</dbReference>
<dbReference type="SMART" id="SM00825">
    <property type="entry name" value="PKS_KS"/>
    <property type="match status" value="1"/>
</dbReference>
<dbReference type="Gene3D" id="3.40.50.720">
    <property type="entry name" value="NAD(P)-binding Rossmann-like Domain"/>
    <property type="match status" value="1"/>
</dbReference>
<dbReference type="PANTHER" id="PTHR43775">
    <property type="entry name" value="FATTY ACID SYNTHASE"/>
    <property type="match status" value="1"/>
</dbReference>
<comment type="catalytic activity">
    <reaction evidence="4">
        <text>a (3S)-3-hydroxyacyl-CoA + NAD(+) = a 3-oxoacyl-CoA + NADH + H(+)</text>
        <dbReference type="Rhea" id="RHEA:22432"/>
        <dbReference type="ChEBI" id="CHEBI:15378"/>
        <dbReference type="ChEBI" id="CHEBI:57318"/>
        <dbReference type="ChEBI" id="CHEBI:57540"/>
        <dbReference type="ChEBI" id="CHEBI:57945"/>
        <dbReference type="ChEBI" id="CHEBI:90726"/>
        <dbReference type="EC" id="1.1.1.35"/>
    </reaction>
</comment>
<evidence type="ECO:0000313" key="8">
    <source>
        <dbReference type="EMBL" id="QMW78706.1"/>
    </source>
</evidence>
<dbReference type="EMBL" id="CP039126">
    <property type="protein sequence ID" value="QMW78706.1"/>
    <property type="molecule type" value="Genomic_DNA"/>
</dbReference>
<dbReference type="GO" id="GO:0005886">
    <property type="term" value="C:plasma membrane"/>
    <property type="evidence" value="ECO:0007669"/>
    <property type="project" value="TreeGrafter"/>
</dbReference>
<dbReference type="Pfam" id="PF00109">
    <property type="entry name" value="ketoacyl-synt"/>
    <property type="match status" value="1"/>
</dbReference>
<dbReference type="GO" id="GO:0004312">
    <property type="term" value="F:fatty acid synthase activity"/>
    <property type="evidence" value="ECO:0007669"/>
    <property type="project" value="TreeGrafter"/>
</dbReference>
<dbReference type="SMART" id="SM00823">
    <property type="entry name" value="PKS_PP"/>
    <property type="match status" value="3"/>
</dbReference>
<evidence type="ECO:0000256" key="2">
    <source>
        <dbReference type="ARBA" id="ARBA00022553"/>
    </source>
</evidence>
<dbReference type="GO" id="GO:0071770">
    <property type="term" value="P:DIM/DIP cell wall layer assembly"/>
    <property type="evidence" value="ECO:0007669"/>
    <property type="project" value="TreeGrafter"/>
</dbReference>
<dbReference type="InterPro" id="IPR032821">
    <property type="entry name" value="PKS_assoc"/>
</dbReference>
<dbReference type="Gene3D" id="6.20.390.20">
    <property type="match status" value="1"/>
</dbReference>
<dbReference type="PROSITE" id="PS00166">
    <property type="entry name" value="ENOYL_COA_HYDRATASE"/>
    <property type="match status" value="1"/>
</dbReference>
<dbReference type="InterPro" id="IPR036291">
    <property type="entry name" value="NAD(P)-bd_dom_sf"/>
</dbReference>
<evidence type="ECO:0000256" key="4">
    <source>
        <dbReference type="ARBA" id="ARBA00049556"/>
    </source>
</evidence>